<name>A7IWB6_PBCVN</name>
<dbReference type="KEGG" id="vg:5659062"/>
<sequence>MRPSGSGAAESPKSIDIPLNECMIALFAFALRTRSSPARANPDGNTGRQYVICNSGYFLFKIAMALLRLSTPSTSATAPPSMSKSIRVREYKSITLLYSVTRASTFVIASASSTPLAPPNDIDTSPPALLI</sequence>
<dbReference type="EMBL" id="DQ491002">
    <property type="protein sequence ID" value="ABT14640.1"/>
    <property type="molecule type" value="Genomic_DNA"/>
</dbReference>
<reference evidence="1 2" key="1">
    <citation type="journal article" date="2007" name="Virology">
        <title>Sequence and annotation of the 369-kb NY-2A and the 345-kb AR158 viruses that infect Chlorella NC64A.</title>
        <authorList>
            <person name="Fitzgerald L.A."/>
            <person name="Graves M.V."/>
            <person name="Li X."/>
            <person name="Feldblyum T."/>
            <person name="Nierman W.C."/>
            <person name="Van Etten J.L."/>
        </authorList>
    </citation>
    <scope>NUCLEOTIDE SEQUENCE [LARGE SCALE GENOMIC DNA]</scope>
    <source>
        <strain evidence="1 2">NY-2A</strain>
    </source>
</reference>
<keyword evidence="2" id="KW-1185">Reference proteome</keyword>
<dbReference type="Proteomes" id="UP000202419">
    <property type="component" value="Segment"/>
</dbReference>
<organismHost>
    <name type="scientific">Chlorella</name>
    <dbReference type="NCBI Taxonomy" id="3071"/>
</organismHost>
<dbReference type="GeneID" id="5659062"/>
<accession>A7IWB6</accession>
<gene>
    <name evidence="1" type="primary">b241L</name>
    <name evidence="1" type="ORF">NY2A_b241L</name>
</gene>
<organism evidence="1 2">
    <name type="scientific">Paramecium bursaria Chlorella virus NY2A</name>
    <name type="common">PBCV-NY2A</name>
    <dbReference type="NCBI Taxonomy" id="46021"/>
    <lineage>
        <taxon>Viruses</taxon>
        <taxon>Varidnaviria</taxon>
        <taxon>Bamfordvirae</taxon>
        <taxon>Nucleocytoviricota</taxon>
        <taxon>Megaviricetes</taxon>
        <taxon>Algavirales</taxon>
        <taxon>Phycodnaviridae</taxon>
        <taxon>Chlorovirus</taxon>
        <taxon>Chlorovirus americanus</taxon>
    </lineage>
</organism>
<proteinExistence type="predicted"/>
<dbReference type="RefSeq" id="YP_001497437.1">
    <property type="nucleotide sequence ID" value="NC_009898.1"/>
</dbReference>
<evidence type="ECO:0000313" key="2">
    <source>
        <dbReference type="Proteomes" id="UP000202419"/>
    </source>
</evidence>
<protein>
    <submittedName>
        <fullName evidence="1">Uncharacterized protein b241L</fullName>
    </submittedName>
</protein>
<evidence type="ECO:0000313" key="1">
    <source>
        <dbReference type="EMBL" id="ABT14640.1"/>
    </source>
</evidence>